<evidence type="ECO:0008006" key="5">
    <source>
        <dbReference type="Google" id="ProtNLM"/>
    </source>
</evidence>
<reference evidence="3" key="5">
    <citation type="journal article" date="2021" name="G3 (Bethesda)">
        <title>Aegilops tauschii genome assembly Aet v5.0 features greater sequence contiguity and improved annotation.</title>
        <authorList>
            <person name="Wang L."/>
            <person name="Zhu T."/>
            <person name="Rodriguez J.C."/>
            <person name="Deal K.R."/>
            <person name="Dubcovsky J."/>
            <person name="McGuire P.E."/>
            <person name="Lux T."/>
            <person name="Spannagl M."/>
            <person name="Mayer K.F.X."/>
            <person name="Baldrich P."/>
            <person name="Meyers B.C."/>
            <person name="Huo N."/>
            <person name="Gu Y.Q."/>
            <person name="Zhou H."/>
            <person name="Devos K.M."/>
            <person name="Bennetzen J.L."/>
            <person name="Unver T."/>
            <person name="Budak H."/>
            <person name="Gulick P.J."/>
            <person name="Galiba G."/>
            <person name="Kalapos B."/>
            <person name="Nelson D.R."/>
            <person name="Li P."/>
            <person name="You F.M."/>
            <person name="Luo M.C."/>
            <person name="Dvorak J."/>
        </authorList>
    </citation>
    <scope>NUCLEOTIDE SEQUENCE [LARGE SCALE GENOMIC DNA]</scope>
    <source>
        <strain evidence="3">cv. AL8/78</strain>
    </source>
</reference>
<feature type="domain" description="F-box protein AT5G49610-like beta-propeller" evidence="2">
    <location>
        <begin position="135"/>
        <end position="337"/>
    </location>
</feature>
<reference evidence="3" key="3">
    <citation type="journal article" date="2017" name="Nature">
        <title>Genome sequence of the progenitor of the wheat D genome Aegilops tauschii.</title>
        <authorList>
            <person name="Luo M.C."/>
            <person name="Gu Y.Q."/>
            <person name="Puiu D."/>
            <person name="Wang H."/>
            <person name="Twardziok S.O."/>
            <person name="Deal K.R."/>
            <person name="Huo N."/>
            <person name="Zhu T."/>
            <person name="Wang L."/>
            <person name="Wang Y."/>
            <person name="McGuire P.E."/>
            <person name="Liu S."/>
            <person name="Long H."/>
            <person name="Ramasamy R.K."/>
            <person name="Rodriguez J.C."/>
            <person name="Van S.L."/>
            <person name="Yuan L."/>
            <person name="Wang Z."/>
            <person name="Xia Z."/>
            <person name="Xiao L."/>
            <person name="Anderson O.D."/>
            <person name="Ouyang S."/>
            <person name="Liang Y."/>
            <person name="Zimin A.V."/>
            <person name="Pertea G."/>
            <person name="Qi P."/>
            <person name="Bennetzen J.L."/>
            <person name="Dai X."/>
            <person name="Dawson M.W."/>
            <person name="Muller H.G."/>
            <person name="Kugler K."/>
            <person name="Rivarola-Duarte L."/>
            <person name="Spannagl M."/>
            <person name="Mayer K.F.X."/>
            <person name="Lu F.H."/>
            <person name="Bevan M.W."/>
            <person name="Leroy P."/>
            <person name="Li P."/>
            <person name="You F.M."/>
            <person name="Sun Q."/>
            <person name="Liu Z."/>
            <person name="Lyons E."/>
            <person name="Wicker T."/>
            <person name="Salzberg S.L."/>
            <person name="Devos K.M."/>
            <person name="Dvorak J."/>
        </authorList>
    </citation>
    <scope>NUCLEOTIDE SEQUENCE [LARGE SCALE GENOMIC DNA]</scope>
    <source>
        <strain evidence="3">cv. AL8/78</strain>
    </source>
</reference>
<name>A0A453MPD9_AEGTS</name>
<evidence type="ECO:0000313" key="3">
    <source>
        <dbReference type="EnsemblPlants" id="AET6Gv20016200.4"/>
    </source>
</evidence>
<reference evidence="4" key="2">
    <citation type="journal article" date="2017" name="Nat. Plants">
        <title>The Aegilops tauschii genome reveals multiple impacts of transposons.</title>
        <authorList>
            <person name="Zhao G."/>
            <person name="Zou C."/>
            <person name="Li K."/>
            <person name="Wang K."/>
            <person name="Li T."/>
            <person name="Gao L."/>
            <person name="Zhang X."/>
            <person name="Wang H."/>
            <person name="Yang Z."/>
            <person name="Liu X."/>
            <person name="Jiang W."/>
            <person name="Mao L."/>
            <person name="Kong X."/>
            <person name="Jiao Y."/>
            <person name="Jia J."/>
        </authorList>
    </citation>
    <scope>NUCLEOTIDE SEQUENCE [LARGE SCALE GENOMIC DNA]</scope>
    <source>
        <strain evidence="4">cv. AL8/78</strain>
    </source>
</reference>
<dbReference type="PANTHER" id="PTHR32133">
    <property type="entry name" value="OS07G0120400 PROTEIN"/>
    <property type="match status" value="1"/>
</dbReference>
<reference evidence="4" key="1">
    <citation type="journal article" date="2014" name="Science">
        <title>Ancient hybridizations among the ancestral genomes of bread wheat.</title>
        <authorList>
            <consortium name="International Wheat Genome Sequencing Consortium,"/>
            <person name="Marcussen T."/>
            <person name="Sandve S.R."/>
            <person name="Heier L."/>
            <person name="Spannagl M."/>
            <person name="Pfeifer M."/>
            <person name="Jakobsen K.S."/>
            <person name="Wulff B.B."/>
            <person name="Steuernagel B."/>
            <person name="Mayer K.F."/>
            <person name="Olsen O.A."/>
        </authorList>
    </citation>
    <scope>NUCLEOTIDE SEQUENCE [LARGE SCALE GENOMIC DNA]</scope>
    <source>
        <strain evidence="4">cv. AL8/78</strain>
    </source>
</reference>
<sequence>MDPAAETPQGQGADTFPTRVDGSRLRCSVPLADPVSEVLADDNLLIEILVRLPPKPSSLSRASAVSKRWGSILYDPQFRKSFLKHHRMPPLLGFFRGYAKSFIPAMDSPDRIPAARFSLPKSTRSYHTDEAYMGCRHGLSVLIDRNKHETVVWDPLTGKEHIVSFPPGFHSMRTNSAWHGAVLCVDAKDGHVHGDCFSSPFKLVLVSDGFSTQASCSLYDSASSVWGNIFSVTIANRISATSRSILVGNTLCWLICGGEVLVFDFEMQSLVVIKTPVENHVTNDRCFQLLRMADGGLGLAGLLDLNIHLWDRKSNCEGIGEWVLLRKTIPLDEMLPRRISYAFFVGYDEESNLVVLSTMIGNFTLQIDSMQIKHIVKRNQICHDTFHPYRNFYAAGSAPYLHWTSKIVQLVFAPIHSSYLWYVLAVTL</sequence>
<evidence type="ECO:0000313" key="4">
    <source>
        <dbReference type="Proteomes" id="UP000015105"/>
    </source>
</evidence>
<evidence type="ECO:0000259" key="2">
    <source>
        <dbReference type="Pfam" id="PF23635"/>
    </source>
</evidence>
<keyword evidence="4" id="KW-1185">Reference proteome</keyword>
<dbReference type="STRING" id="200361.A0A453MPD9"/>
<evidence type="ECO:0000259" key="1">
    <source>
        <dbReference type="Pfam" id="PF00646"/>
    </source>
</evidence>
<dbReference type="AlphaFoldDB" id="A0A453MPD9"/>
<dbReference type="PANTHER" id="PTHR32133:SF328">
    <property type="entry name" value="F-BOX DOMAIN-CONTAINING PROTEIN"/>
    <property type="match status" value="1"/>
</dbReference>
<dbReference type="SUPFAM" id="SSF81383">
    <property type="entry name" value="F-box domain"/>
    <property type="match status" value="1"/>
</dbReference>
<dbReference type="Pfam" id="PF23635">
    <property type="entry name" value="Beta-prop_AT5G49610-like"/>
    <property type="match status" value="1"/>
</dbReference>
<dbReference type="InterPro" id="IPR056594">
    <property type="entry name" value="AT5G49610-like_b-prop"/>
</dbReference>
<reference evidence="3" key="4">
    <citation type="submission" date="2019-03" db="UniProtKB">
        <authorList>
            <consortium name="EnsemblPlants"/>
        </authorList>
    </citation>
    <scope>IDENTIFICATION</scope>
</reference>
<proteinExistence type="predicted"/>
<feature type="domain" description="F-box" evidence="1">
    <location>
        <begin position="42"/>
        <end position="80"/>
    </location>
</feature>
<dbReference type="Proteomes" id="UP000015105">
    <property type="component" value="Chromosome 6D"/>
</dbReference>
<dbReference type="Gramene" id="AET6Gv20016200.4">
    <property type="protein sequence ID" value="AET6Gv20016200.4"/>
    <property type="gene ID" value="AET6Gv20016200"/>
</dbReference>
<dbReference type="Pfam" id="PF00646">
    <property type="entry name" value="F-box"/>
    <property type="match status" value="1"/>
</dbReference>
<accession>A0A453MPD9</accession>
<dbReference type="InterPro" id="IPR036047">
    <property type="entry name" value="F-box-like_dom_sf"/>
</dbReference>
<protein>
    <recommendedName>
        <fullName evidence="5">F-box domain-containing protein</fullName>
    </recommendedName>
</protein>
<dbReference type="InterPro" id="IPR001810">
    <property type="entry name" value="F-box_dom"/>
</dbReference>
<organism evidence="3 4">
    <name type="scientific">Aegilops tauschii subsp. strangulata</name>
    <name type="common">Goatgrass</name>
    <dbReference type="NCBI Taxonomy" id="200361"/>
    <lineage>
        <taxon>Eukaryota</taxon>
        <taxon>Viridiplantae</taxon>
        <taxon>Streptophyta</taxon>
        <taxon>Embryophyta</taxon>
        <taxon>Tracheophyta</taxon>
        <taxon>Spermatophyta</taxon>
        <taxon>Magnoliopsida</taxon>
        <taxon>Liliopsida</taxon>
        <taxon>Poales</taxon>
        <taxon>Poaceae</taxon>
        <taxon>BOP clade</taxon>
        <taxon>Pooideae</taxon>
        <taxon>Triticodae</taxon>
        <taxon>Triticeae</taxon>
        <taxon>Triticinae</taxon>
        <taxon>Aegilops</taxon>
    </lineage>
</organism>
<dbReference type="EnsemblPlants" id="AET6Gv20016200.4">
    <property type="protein sequence ID" value="AET6Gv20016200.4"/>
    <property type="gene ID" value="AET6Gv20016200"/>
</dbReference>